<gene>
    <name evidence="1" type="ORF">V6N12_069111</name>
</gene>
<name>A0ABR2FD17_9ROSI</name>
<reference evidence="1 2" key="1">
    <citation type="journal article" date="2024" name="G3 (Bethesda)">
        <title>Genome assembly of Hibiscus sabdariffa L. provides insights into metabolisms of medicinal natural products.</title>
        <authorList>
            <person name="Kim T."/>
        </authorList>
    </citation>
    <scope>NUCLEOTIDE SEQUENCE [LARGE SCALE GENOMIC DNA]</scope>
    <source>
        <strain evidence="1">TK-2024</strain>
        <tissue evidence="1">Old leaves</tissue>
    </source>
</reference>
<proteinExistence type="predicted"/>
<comment type="caution">
    <text evidence="1">The sequence shown here is derived from an EMBL/GenBank/DDBJ whole genome shotgun (WGS) entry which is preliminary data.</text>
</comment>
<evidence type="ECO:0000313" key="2">
    <source>
        <dbReference type="Proteomes" id="UP001472677"/>
    </source>
</evidence>
<evidence type="ECO:0000313" key="1">
    <source>
        <dbReference type="EMBL" id="KAK8578767.1"/>
    </source>
</evidence>
<organism evidence="1 2">
    <name type="scientific">Hibiscus sabdariffa</name>
    <name type="common">roselle</name>
    <dbReference type="NCBI Taxonomy" id="183260"/>
    <lineage>
        <taxon>Eukaryota</taxon>
        <taxon>Viridiplantae</taxon>
        <taxon>Streptophyta</taxon>
        <taxon>Embryophyta</taxon>
        <taxon>Tracheophyta</taxon>
        <taxon>Spermatophyta</taxon>
        <taxon>Magnoliopsida</taxon>
        <taxon>eudicotyledons</taxon>
        <taxon>Gunneridae</taxon>
        <taxon>Pentapetalae</taxon>
        <taxon>rosids</taxon>
        <taxon>malvids</taxon>
        <taxon>Malvales</taxon>
        <taxon>Malvaceae</taxon>
        <taxon>Malvoideae</taxon>
        <taxon>Hibiscus</taxon>
    </lineage>
</organism>
<dbReference type="EMBL" id="JBBPBM010000006">
    <property type="protein sequence ID" value="KAK8578767.1"/>
    <property type="molecule type" value="Genomic_DNA"/>
</dbReference>
<keyword evidence="2" id="KW-1185">Reference proteome</keyword>
<accession>A0ABR2FD17</accession>
<sequence>MYLCALVETQCHQGYWLGRRQSSARTDIYTFVEHMSSIDTNGVKMLGGVETLKSGAMNALDRICGCVLE</sequence>
<protein>
    <submittedName>
        <fullName evidence="1">Uncharacterized protein</fullName>
    </submittedName>
</protein>
<dbReference type="Proteomes" id="UP001472677">
    <property type="component" value="Unassembled WGS sequence"/>
</dbReference>